<feature type="transmembrane region" description="Helical" evidence="1">
    <location>
        <begin position="27"/>
        <end position="47"/>
    </location>
</feature>
<sequence length="89" mass="9701">MGNNLSSTFRPDTSKDILSPTDARADMILGLLWLGAIYAMAMIWSTLALVDRWKGPTDKIRVGGSRVVAAMALSMAWPAVVVYLMTADR</sequence>
<evidence type="ECO:0000313" key="3">
    <source>
        <dbReference type="Proteomes" id="UP001338125"/>
    </source>
</evidence>
<accession>A0ABR0SCG8</accession>
<proteinExistence type="predicted"/>
<gene>
    <name evidence="2" type="ORF">PT974_08108</name>
</gene>
<dbReference type="EMBL" id="JAVFKD010000014">
    <property type="protein sequence ID" value="KAK5989846.1"/>
    <property type="molecule type" value="Genomic_DNA"/>
</dbReference>
<evidence type="ECO:0000256" key="1">
    <source>
        <dbReference type="SAM" id="Phobius"/>
    </source>
</evidence>
<keyword evidence="1" id="KW-0472">Membrane</keyword>
<comment type="caution">
    <text evidence="2">The sequence shown here is derived from an EMBL/GenBank/DDBJ whole genome shotgun (WGS) entry which is preliminary data.</text>
</comment>
<organism evidence="2 3">
    <name type="scientific">Cladobotryum mycophilum</name>
    <dbReference type="NCBI Taxonomy" id="491253"/>
    <lineage>
        <taxon>Eukaryota</taxon>
        <taxon>Fungi</taxon>
        <taxon>Dikarya</taxon>
        <taxon>Ascomycota</taxon>
        <taxon>Pezizomycotina</taxon>
        <taxon>Sordariomycetes</taxon>
        <taxon>Hypocreomycetidae</taxon>
        <taxon>Hypocreales</taxon>
        <taxon>Hypocreaceae</taxon>
        <taxon>Cladobotryum</taxon>
    </lineage>
</organism>
<keyword evidence="3" id="KW-1185">Reference proteome</keyword>
<dbReference type="Proteomes" id="UP001338125">
    <property type="component" value="Unassembled WGS sequence"/>
</dbReference>
<name>A0ABR0SCG8_9HYPO</name>
<feature type="transmembrane region" description="Helical" evidence="1">
    <location>
        <begin position="67"/>
        <end position="86"/>
    </location>
</feature>
<evidence type="ECO:0000313" key="2">
    <source>
        <dbReference type="EMBL" id="KAK5989846.1"/>
    </source>
</evidence>
<keyword evidence="1" id="KW-0812">Transmembrane</keyword>
<protein>
    <submittedName>
        <fullName evidence="2">Uncharacterized protein</fullName>
    </submittedName>
</protein>
<reference evidence="2 3" key="1">
    <citation type="submission" date="2024-01" db="EMBL/GenBank/DDBJ databases">
        <title>Complete genome of Cladobotryum mycophilum ATHUM6906.</title>
        <authorList>
            <person name="Christinaki A.C."/>
            <person name="Myridakis A.I."/>
            <person name="Kouvelis V.N."/>
        </authorList>
    </citation>
    <scope>NUCLEOTIDE SEQUENCE [LARGE SCALE GENOMIC DNA]</scope>
    <source>
        <strain evidence="2 3">ATHUM6906</strain>
    </source>
</reference>
<keyword evidence="1" id="KW-1133">Transmembrane helix</keyword>